<evidence type="ECO:0000313" key="6">
    <source>
        <dbReference type="Proteomes" id="UP000503297"/>
    </source>
</evidence>
<feature type="domain" description="PDZ" evidence="4">
    <location>
        <begin position="421"/>
        <end position="500"/>
    </location>
</feature>
<dbReference type="SUPFAM" id="SSF50494">
    <property type="entry name" value="Trypsin-like serine proteases"/>
    <property type="match status" value="1"/>
</dbReference>
<sequence length="530" mass="52456">MTDRSNPLDPGAQPAPTDPRPDAPADVAHAGAASAASSGDQPVAAQAGAAVLASERSVVEPPRFQRPVAPASFAPSAAAASPSGAGAAPHAPRADAQPGHASQAATAGHAGGHAGGFAPAPAASAPAPRKDHVFAKAFGGAALAVCLGLGGFATYQGVTGANAGKKVTVGSTQPSTINAKDTDGSLAEAVAEKGLKSVVCVYVYSSANASPFGANGPSGSNLNQSSLGSGVILSADGYVLTNNHVVQGSQSLKVNVGGTEYDADLVGSDPSSDVAVIKLRNATDLVPADIGDSSNLTVGQWVMTIGAPFGLEQSVATGVVSATSRSQIVPAQEDEGYGPRGRTRGSDTIYPNMIQTDAAINPGNSGGALVDANGKVIGINTLIKSYSGNYSGVGFAIPINYAVNIANQIIEGKVPTHARLGASLSTVNGGIAKRFGLSATSGAYVASVAPGSGAAEAGLEEGDIVTAFNGKPITDASSLLLAVRGQMPGDVVKVTVNRDGVEKEFDVKLGSDGDAANTAPARRSGYETQG</sequence>
<dbReference type="Gene3D" id="2.30.42.10">
    <property type="match status" value="1"/>
</dbReference>
<feature type="region of interest" description="Disordered" evidence="3">
    <location>
        <begin position="75"/>
        <end position="126"/>
    </location>
</feature>
<feature type="compositionally biased region" description="Low complexity" evidence="3">
    <location>
        <begin position="24"/>
        <end position="52"/>
    </location>
</feature>
<dbReference type="InterPro" id="IPR051201">
    <property type="entry name" value="Chloro_Bact_Ser_Proteases"/>
</dbReference>
<evidence type="ECO:0000256" key="1">
    <source>
        <dbReference type="ARBA" id="ARBA00022670"/>
    </source>
</evidence>
<dbReference type="GO" id="GO:0006508">
    <property type="term" value="P:proteolysis"/>
    <property type="evidence" value="ECO:0007669"/>
    <property type="project" value="UniProtKB-KW"/>
</dbReference>
<dbReference type="PRINTS" id="PR00834">
    <property type="entry name" value="PROTEASES2C"/>
</dbReference>
<name>A0A6M8J0Y0_9ACTN</name>
<dbReference type="Gene3D" id="2.40.10.120">
    <property type="match status" value="1"/>
</dbReference>
<proteinExistence type="predicted"/>
<dbReference type="AlphaFoldDB" id="A0A6M8J0Y0"/>
<feature type="compositionally biased region" description="Low complexity" evidence="3">
    <location>
        <begin position="75"/>
        <end position="108"/>
    </location>
</feature>
<dbReference type="Proteomes" id="UP000503297">
    <property type="component" value="Chromosome"/>
</dbReference>
<dbReference type="RefSeq" id="WP_172301286.1">
    <property type="nucleotide sequence ID" value="NZ_CP053716.1"/>
</dbReference>
<dbReference type="GO" id="GO:0004252">
    <property type="term" value="F:serine-type endopeptidase activity"/>
    <property type="evidence" value="ECO:0007669"/>
    <property type="project" value="InterPro"/>
</dbReference>
<dbReference type="EMBL" id="CP053716">
    <property type="protein sequence ID" value="QKF07184.1"/>
    <property type="molecule type" value="Genomic_DNA"/>
</dbReference>
<keyword evidence="6" id="KW-1185">Reference proteome</keyword>
<evidence type="ECO:0000313" key="5">
    <source>
        <dbReference type="EMBL" id="QKF07184.1"/>
    </source>
</evidence>
<feature type="region of interest" description="Disordered" evidence="3">
    <location>
        <begin position="510"/>
        <end position="530"/>
    </location>
</feature>
<dbReference type="PANTHER" id="PTHR43343">
    <property type="entry name" value="PEPTIDASE S12"/>
    <property type="match status" value="1"/>
</dbReference>
<dbReference type="InterPro" id="IPR001940">
    <property type="entry name" value="Peptidase_S1C"/>
</dbReference>
<feature type="region of interest" description="Disordered" evidence="3">
    <location>
        <begin position="1"/>
        <end position="52"/>
    </location>
</feature>
<dbReference type="InterPro" id="IPR036034">
    <property type="entry name" value="PDZ_sf"/>
</dbReference>
<dbReference type="InterPro" id="IPR001478">
    <property type="entry name" value="PDZ"/>
</dbReference>
<dbReference type="Pfam" id="PF13180">
    <property type="entry name" value="PDZ_2"/>
    <property type="match status" value="1"/>
</dbReference>
<evidence type="ECO:0000256" key="3">
    <source>
        <dbReference type="SAM" id="MobiDB-lite"/>
    </source>
</evidence>
<reference evidence="6" key="1">
    <citation type="submission" date="2020-05" db="EMBL/GenBank/DDBJ databases">
        <title>Novel species in genus Nocardioides.</title>
        <authorList>
            <person name="Zhang G."/>
        </authorList>
    </citation>
    <scope>NUCLEOTIDE SEQUENCE [LARGE SCALE GENOMIC DNA]</scope>
    <source>
        <strain evidence="6">zg-1050</strain>
    </source>
</reference>
<accession>A0A6M8J0Y0</accession>
<dbReference type="PROSITE" id="PS50106">
    <property type="entry name" value="PDZ"/>
    <property type="match status" value="1"/>
</dbReference>
<dbReference type="SUPFAM" id="SSF50156">
    <property type="entry name" value="PDZ domain-like"/>
    <property type="match status" value="1"/>
</dbReference>
<gene>
    <name evidence="5" type="ORF">HLV38_02880</name>
</gene>
<dbReference type="SMART" id="SM00228">
    <property type="entry name" value="PDZ"/>
    <property type="match status" value="1"/>
</dbReference>
<keyword evidence="2" id="KW-0378">Hydrolase</keyword>
<dbReference type="KEGG" id="bwa:HLV38_02880"/>
<evidence type="ECO:0000256" key="2">
    <source>
        <dbReference type="ARBA" id="ARBA00022801"/>
    </source>
</evidence>
<feature type="compositionally biased region" description="Low complexity" evidence="3">
    <location>
        <begin position="116"/>
        <end position="126"/>
    </location>
</feature>
<dbReference type="InterPro" id="IPR009003">
    <property type="entry name" value="Peptidase_S1_PA"/>
</dbReference>
<evidence type="ECO:0000259" key="4">
    <source>
        <dbReference type="PROSITE" id="PS50106"/>
    </source>
</evidence>
<dbReference type="Pfam" id="PF13365">
    <property type="entry name" value="Trypsin_2"/>
    <property type="match status" value="1"/>
</dbReference>
<keyword evidence="1" id="KW-0645">Protease</keyword>
<protein>
    <submittedName>
        <fullName evidence="5">PDZ domain-containing protein</fullName>
    </submittedName>
</protein>
<organism evidence="5 6">
    <name type="scientific">Berryella wangjianweii</name>
    <dbReference type="NCBI Taxonomy" id="2734634"/>
    <lineage>
        <taxon>Bacteria</taxon>
        <taxon>Bacillati</taxon>
        <taxon>Actinomycetota</taxon>
        <taxon>Coriobacteriia</taxon>
        <taxon>Eggerthellales</taxon>
        <taxon>Eggerthellaceae</taxon>
        <taxon>Berryella</taxon>
    </lineage>
</organism>
<dbReference type="PANTHER" id="PTHR43343:SF3">
    <property type="entry name" value="PROTEASE DO-LIKE 8, CHLOROPLASTIC"/>
    <property type="match status" value="1"/>
</dbReference>